<comment type="similarity">
    <text evidence="4">Belongs to the putative lipase ROG1 family.</text>
</comment>
<evidence type="ECO:0000256" key="2">
    <source>
        <dbReference type="ARBA" id="ARBA00004240"/>
    </source>
</evidence>
<feature type="domain" description="DUF676" evidence="9">
    <location>
        <begin position="51"/>
        <end position="189"/>
    </location>
</feature>
<dbReference type="Gene3D" id="3.40.50.1820">
    <property type="entry name" value="alpha/beta hydrolase"/>
    <property type="match status" value="1"/>
</dbReference>
<dbReference type="OrthoDB" id="427518at2759"/>
<reference evidence="10" key="1">
    <citation type="journal article" date="2021" name="Nat. Commun.">
        <title>Genetic determinants of endophytism in the Arabidopsis root mycobiome.</title>
        <authorList>
            <person name="Mesny F."/>
            <person name="Miyauchi S."/>
            <person name="Thiergart T."/>
            <person name="Pickel B."/>
            <person name="Atanasova L."/>
            <person name="Karlsson M."/>
            <person name="Huettel B."/>
            <person name="Barry K.W."/>
            <person name="Haridas S."/>
            <person name="Chen C."/>
            <person name="Bauer D."/>
            <person name="Andreopoulos W."/>
            <person name="Pangilinan J."/>
            <person name="LaButti K."/>
            <person name="Riley R."/>
            <person name="Lipzen A."/>
            <person name="Clum A."/>
            <person name="Drula E."/>
            <person name="Henrissat B."/>
            <person name="Kohler A."/>
            <person name="Grigoriev I.V."/>
            <person name="Martin F.M."/>
            <person name="Hacquard S."/>
        </authorList>
    </citation>
    <scope>NUCLEOTIDE SEQUENCE</scope>
    <source>
        <strain evidence="10">MPI-CAGE-CH-0243</strain>
    </source>
</reference>
<keyword evidence="5" id="KW-0256">Endoplasmic reticulum</keyword>
<protein>
    <submittedName>
        <fullName evidence="10">Alpha/Beta hydrolase protein</fullName>
    </submittedName>
</protein>
<evidence type="ECO:0000313" key="11">
    <source>
        <dbReference type="Proteomes" id="UP000700596"/>
    </source>
</evidence>
<dbReference type="Pfam" id="PF05057">
    <property type="entry name" value="DUF676"/>
    <property type="match status" value="1"/>
</dbReference>
<accession>A0A9P9E4Z6</accession>
<feature type="compositionally biased region" description="Basic and acidic residues" evidence="8">
    <location>
        <begin position="303"/>
        <end position="328"/>
    </location>
</feature>
<dbReference type="Proteomes" id="UP000700596">
    <property type="component" value="Unassembled WGS sequence"/>
</dbReference>
<evidence type="ECO:0000256" key="4">
    <source>
        <dbReference type="ARBA" id="ARBA00007920"/>
    </source>
</evidence>
<dbReference type="InterPro" id="IPR007751">
    <property type="entry name" value="DUF676_lipase-like"/>
</dbReference>
<dbReference type="InterPro" id="IPR052374">
    <property type="entry name" value="SERAC1"/>
</dbReference>
<comment type="caution">
    <text evidence="10">The sequence shown here is derived from an EMBL/GenBank/DDBJ whole genome shotgun (WGS) entry which is preliminary data.</text>
</comment>
<dbReference type="GO" id="GO:0016787">
    <property type="term" value="F:hydrolase activity"/>
    <property type="evidence" value="ECO:0007669"/>
    <property type="project" value="UniProtKB-KW"/>
</dbReference>
<evidence type="ECO:0000259" key="9">
    <source>
        <dbReference type="Pfam" id="PF05057"/>
    </source>
</evidence>
<organism evidence="10 11">
    <name type="scientific">Dendryphion nanum</name>
    <dbReference type="NCBI Taxonomy" id="256645"/>
    <lineage>
        <taxon>Eukaryota</taxon>
        <taxon>Fungi</taxon>
        <taxon>Dikarya</taxon>
        <taxon>Ascomycota</taxon>
        <taxon>Pezizomycotina</taxon>
        <taxon>Dothideomycetes</taxon>
        <taxon>Pleosporomycetidae</taxon>
        <taxon>Pleosporales</taxon>
        <taxon>Torulaceae</taxon>
        <taxon>Dendryphion</taxon>
    </lineage>
</organism>
<keyword evidence="6" id="KW-0496">Mitochondrion</keyword>
<dbReference type="AlphaFoldDB" id="A0A9P9E4Z6"/>
<dbReference type="InterPro" id="IPR029058">
    <property type="entry name" value="AB_hydrolase_fold"/>
</dbReference>
<dbReference type="EMBL" id="JAGMWT010000004">
    <property type="protein sequence ID" value="KAH7130806.1"/>
    <property type="molecule type" value="Genomic_DNA"/>
</dbReference>
<keyword evidence="7" id="KW-0472">Membrane</keyword>
<evidence type="ECO:0000256" key="5">
    <source>
        <dbReference type="ARBA" id="ARBA00022824"/>
    </source>
</evidence>
<evidence type="ECO:0000256" key="6">
    <source>
        <dbReference type="ARBA" id="ARBA00023128"/>
    </source>
</evidence>
<dbReference type="GO" id="GO:0016020">
    <property type="term" value="C:membrane"/>
    <property type="evidence" value="ECO:0007669"/>
    <property type="project" value="UniProtKB-SubCell"/>
</dbReference>
<dbReference type="GO" id="GO:0005739">
    <property type="term" value="C:mitochondrion"/>
    <property type="evidence" value="ECO:0007669"/>
    <property type="project" value="UniProtKB-SubCell"/>
</dbReference>
<evidence type="ECO:0000256" key="3">
    <source>
        <dbReference type="ARBA" id="ARBA00004370"/>
    </source>
</evidence>
<gene>
    <name evidence="10" type="ORF">B0J11DRAFT_603195</name>
</gene>
<dbReference type="SUPFAM" id="SSF53474">
    <property type="entry name" value="alpha/beta-Hydrolases"/>
    <property type="match status" value="1"/>
</dbReference>
<evidence type="ECO:0000256" key="8">
    <source>
        <dbReference type="SAM" id="MobiDB-lite"/>
    </source>
</evidence>
<feature type="region of interest" description="Disordered" evidence="8">
    <location>
        <begin position="303"/>
        <end position="329"/>
    </location>
</feature>
<evidence type="ECO:0000313" key="10">
    <source>
        <dbReference type="EMBL" id="KAH7130806.1"/>
    </source>
</evidence>
<name>A0A9P9E4Z6_9PLEO</name>
<comment type="subcellular location">
    <subcellularLocation>
        <location evidence="2">Endoplasmic reticulum</location>
    </subcellularLocation>
    <subcellularLocation>
        <location evidence="3">Membrane</location>
    </subcellularLocation>
    <subcellularLocation>
        <location evidence="1">Mitochondrion</location>
    </subcellularLocation>
</comment>
<keyword evidence="10" id="KW-0378">Hydrolase</keyword>
<sequence>MSFLRKVWRPKTSGDKALVGTDAGSKSSLYTTDGPTGIRVIADPPDATIDIVFVHGLTGSREKTWTHSNSVFWPGALLPEDIPRARIMTFGYDADVVRFWSIASSNRLDDHGKSLAYAVLDQRDDDVVGKRPIIFIAHSLGGLVCEEALNLSSKRPALQSILPNTLGIIFMGTPHGGSHVANWGTTVAKYVNVFRGTNRDILQNLQPGSSDLLRTEQDFQQMLRRDNVKLKIYCFYEALKMSDVVGKIVEQESAVLPAYDNCSIHADHRDMTKFTGRADPGYGSVRGVLQRWIREGRDEIVKAGAEEGSGKEGEGNDEGGKGKGKGKEMVNTGAVFHGNISGRNVIAGSQNNGGTTNYHFG</sequence>
<proteinExistence type="inferred from homology"/>
<dbReference type="GO" id="GO:0005783">
    <property type="term" value="C:endoplasmic reticulum"/>
    <property type="evidence" value="ECO:0007669"/>
    <property type="project" value="UniProtKB-SubCell"/>
</dbReference>
<evidence type="ECO:0000256" key="1">
    <source>
        <dbReference type="ARBA" id="ARBA00004173"/>
    </source>
</evidence>
<keyword evidence="11" id="KW-1185">Reference proteome</keyword>
<dbReference type="PANTHER" id="PTHR48182:SF2">
    <property type="entry name" value="PROTEIN SERAC1"/>
    <property type="match status" value="1"/>
</dbReference>
<evidence type="ECO:0000256" key="7">
    <source>
        <dbReference type="ARBA" id="ARBA00023136"/>
    </source>
</evidence>
<dbReference type="PANTHER" id="PTHR48182">
    <property type="entry name" value="PROTEIN SERAC1"/>
    <property type="match status" value="1"/>
</dbReference>